<feature type="compositionally biased region" description="Low complexity" evidence="1">
    <location>
        <begin position="63"/>
        <end position="72"/>
    </location>
</feature>
<dbReference type="InterPro" id="IPR052434">
    <property type="entry name" value="Tectonic-like_complex_comp"/>
</dbReference>
<name>A0A914GYI9_GLORO</name>
<feature type="domain" description="CEP76/DRC7 peptidase-like" evidence="3">
    <location>
        <begin position="1038"/>
        <end position="1155"/>
    </location>
</feature>
<feature type="region of interest" description="Disordered" evidence="1">
    <location>
        <begin position="607"/>
        <end position="629"/>
    </location>
</feature>
<accession>A0A914GYI9</accession>
<feature type="compositionally biased region" description="Basic and acidic residues" evidence="1">
    <location>
        <begin position="334"/>
        <end position="348"/>
    </location>
</feature>
<dbReference type="GO" id="GO:0035869">
    <property type="term" value="C:ciliary transition zone"/>
    <property type="evidence" value="ECO:0007669"/>
    <property type="project" value="TreeGrafter"/>
</dbReference>
<evidence type="ECO:0000259" key="2">
    <source>
        <dbReference type="Pfam" id="PF15625"/>
    </source>
</evidence>
<evidence type="ECO:0000259" key="3">
    <source>
        <dbReference type="Pfam" id="PF24656"/>
    </source>
</evidence>
<proteinExistence type="predicted"/>
<protein>
    <submittedName>
        <fullName evidence="5">CC2D2A N-terminal C2 domain-containing protein</fullName>
    </submittedName>
</protein>
<feature type="domain" description="CC2D2A N-terminal C2" evidence="2">
    <location>
        <begin position="442"/>
        <end position="536"/>
    </location>
</feature>
<evidence type="ECO:0000313" key="4">
    <source>
        <dbReference type="Proteomes" id="UP000887572"/>
    </source>
</evidence>
<dbReference type="WBParaSite" id="Gr19_v10_g12368.t1">
    <property type="protein sequence ID" value="Gr19_v10_g12368.t1"/>
    <property type="gene ID" value="Gr19_v10_g12368"/>
</dbReference>
<feature type="region of interest" description="Disordered" evidence="1">
    <location>
        <begin position="57"/>
        <end position="87"/>
    </location>
</feature>
<dbReference type="PANTHER" id="PTHR20837:SF0">
    <property type="entry name" value="COILED-COIL AND C2 DOMAIN-CONTAINING PROTEIN 2A"/>
    <property type="match status" value="1"/>
</dbReference>
<feature type="region of interest" description="Disordered" evidence="1">
    <location>
        <begin position="716"/>
        <end position="737"/>
    </location>
</feature>
<evidence type="ECO:0000313" key="5">
    <source>
        <dbReference type="WBParaSite" id="Gr19_v10_g12368.t1"/>
    </source>
</evidence>
<dbReference type="PANTHER" id="PTHR20837">
    <property type="entry name" value="CENTROSOMAL PROTEIN-RELATED"/>
    <property type="match status" value="1"/>
</dbReference>
<organism evidence="4 5">
    <name type="scientific">Globodera rostochiensis</name>
    <name type="common">Golden nematode worm</name>
    <name type="synonym">Heterodera rostochiensis</name>
    <dbReference type="NCBI Taxonomy" id="31243"/>
    <lineage>
        <taxon>Eukaryota</taxon>
        <taxon>Metazoa</taxon>
        <taxon>Ecdysozoa</taxon>
        <taxon>Nematoda</taxon>
        <taxon>Chromadorea</taxon>
        <taxon>Rhabditida</taxon>
        <taxon>Tylenchina</taxon>
        <taxon>Tylenchomorpha</taxon>
        <taxon>Tylenchoidea</taxon>
        <taxon>Heteroderidae</taxon>
        <taxon>Heteroderinae</taxon>
        <taxon>Globodera</taxon>
    </lineage>
</organism>
<sequence length="1316" mass="147841">MEKPFEGSNRPKGWTADLSPPAENESKVLAEAVLSPNNADGVSSPVGELFARVRATKSVDELSQSSSSSTSVSRRHLPSGNGIPHARQRIREQARSMLERRKLAKRSAMVGKVGERIEMENEAEIELGDAEIEQSIKLGAKYVGQDHVFWEEQIEADKCAGGDIEKGEVGKKAPLVTLGRPLQHSAEKQAKFIAMLKWEQRIESENGRSWGQVGQEKGIDKPVILLDAPQRAWPPEYEFARFADQPLFIWSAALSWSQWVRRSGTRQWARRAGTGLWLDVHRLEFDHHWLFTAAELHERALLRAFESFVGTHERALKAAKEWLTARQAEEEERQGEGEMPRGGEHELKSSLSGTAWPTVQLDELLGNVLRVQKELNLTVKALERAWDGADQTHGRFVLRRFEGHAEIFEEECEGGVPLELRDFFRSPMFVLSDRVPPESVATDAITKHDAQRVPAVTACNYQIQIFFNDLIVCVSDPLPLHWPSFCVPIGRIFALRVFERPKKIRVRLLERLSRMAKWQEIADIFVPLPAEEEIRTGEIRTNEWPLIGLQFASTVTRGGLKGSLGCGGQGGAVPFMHGRLFCALKSAADGMGEHFEKKREGKYDLGRSKQIEASEELGEGEERPRGYLPQQIEASEELGEGEERPRGYLPQQIEASEVPRPPSLFPSGAVLCSAQTLFSNLRLKALEKRWLDRNSQRPQQRIGLCEGMAIGGRTEMAEEDARTREDPPDYPKRGGTDAGRLEARQRAGREMALALRRHLRESDEQWRRSRDPTELVREEPLPTLLLLPQLLISRRPFDISRRLKPMRRHPLLSLRRPINSEQLNKRRLILNVQFANFLALFLKGNFGNIGDGALDLFDVEVQPMEQDDRERDTRHEREVRRWLGSAQVPLRVLIALGKADGHLTLQGPVFHTGYRSHPTDHPSTVRLLITIDPPPFISPTPPIVCQFGDGDELLTKCTKFEDRLRQRFPNRRVFAQVSATDGKRYIASRFLRPIAPPDRIASIFSTNPKQAVSVAAQIAASIPILVDPDGLALSRTPIWSTIDEIFRFGTASADELGVLLCCWLLGLQLSAVLLLGPSLLGGPNSAAVLVKFSDGDQWLIIPTNGHHFDPSDATCPLLSVSTVLSSDNVFASLQEAIHPSQLDFDLAKKVNWEPLLPPSDIRSDSVQPAVVRYVGADENHLLELRTELERDIRLNFDQARPFAIPQWNLLASRTLREMLADSWEQYPDHSGSMSRLLDMDTRLDHLQPAFRASAVAFRLPFVSRAQIVHNVIRTEVHLNSEPQAQFALALCLQPMVGDVILGCAVAICTLMPNTIR</sequence>
<dbReference type="GO" id="GO:1905515">
    <property type="term" value="P:non-motile cilium assembly"/>
    <property type="evidence" value="ECO:0007669"/>
    <property type="project" value="TreeGrafter"/>
</dbReference>
<feature type="region of interest" description="Disordered" evidence="1">
    <location>
        <begin position="1"/>
        <end position="24"/>
    </location>
</feature>
<dbReference type="InterPro" id="IPR028928">
    <property type="entry name" value="CC2D2AN-C2"/>
</dbReference>
<dbReference type="Proteomes" id="UP000887572">
    <property type="component" value="Unplaced"/>
</dbReference>
<dbReference type="GO" id="GO:1904491">
    <property type="term" value="P:protein localization to ciliary transition zone"/>
    <property type="evidence" value="ECO:0007669"/>
    <property type="project" value="TreeGrafter"/>
</dbReference>
<reference evidence="5" key="1">
    <citation type="submission" date="2022-11" db="UniProtKB">
        <authorList>
            <consortium name="WormBaseParasite"/>
        </authorList>
    </citation>
    <scope>IDENTIFICATION</scope>
</reference>
<dbReference type="Pfam" id="PF24656">
    <property type="entry name" value="CEPT76_peptidase"/>
    <property type="match status" value="1"/>
</dbReference>
<keyword evidence="4" id="KW-1185">Reference proteome</keyword>
<dbReference type="Pfam" id="PF15625">
    <property type="entry name" value="CC2D2AN-C2"/>
    <property type="match status" value="1"/>
</dbReference>
<dbReference type="InterPro" id="IPR056290">
    <property type="entry name" value="CEPT76/DRC7_peptidase-like_dom"/>
</dbReference>
<feature type="region of interest" description="Disordered" evidence="1">
    <location>
        <begin position="327"/>
        <end position="349"/>
    </location>
</feature>
<evidence type="ECO:0000256" key="1">
    <source>
        <dbReference type="SAM" id="MobiDB-lite"/>
    </source>
</evidence>